<keyword evidence="3" id="KW-0732">Signal</keyword>
<sequence length="527" mass="57495">MPDQNPSFPTEEAPAAPYGEMKQPKEIAPQPEPLQGPSQSQPWTGTATPPKEAGGVSPETPSPAPVSPAGPVSQPPVPVIAEGPTVTTTGRRFPIKIILGILLALILAALAYFGFKFLRSRTGAPLTTNTITWWGLWEDSGVVAPLIEEYQTQNPTIKIEYVRQSPKDYRERLESSLSGGEGPDIFFFHNSWVPMFRDKLDKIPAEVMGAGEFAQTFYPIVSSDVTSGTGLTGIPLGYDALTLYINQDMFDAAGKTAPETWDDLRKVASELTIKDEDGLISQSGVALGLTSNIDHWPEILALMMLQNGANLAEPTGELAEKALEFYTFFYKTDKVWDENLPNSTVAFAAGKVAMIFGPSWRAFEIKEQNPELRFKTVAPPHLPKEDTNEPDVAYATYWIQGVWEGSSQKEAAWSFLKFMSQKTSLEKLFANASKTRLFGEPYPRVDMTELLNTHPMLGAIITQAPNATSWYLASRTFDGPTGINSQINKYFEDAVNAVNEGTSAEGALATTAEGVAQILAQFGISSP</sequence>
<feature type="compositionally biased region" description="Polar residues" evidence="4">
    <location>
        <begin position="36"/>
        <end position="47"/>
    </location>
</feature>
<dbReference type="STRING" id="1802485.A2V97_03600"/>
<evidence type="ECO:0000256" key="5">
    <source>
        <dbReference type="SAM" id="Phobius"/>
    </source>
</evidence>
<comment type="similarity">
    <text evidence="1">Belongs to the bacterial solute-binding protein 1 family.</text>
</comment>
<feature type="compositionally biased region" description="Pro residues" evidence="4">
    <location>
        <begin position="60"/>
        <end position="78"/>
    </location>
</feature>
<evidence type="ECO:0000313" key="7">
    <source>
        <dbReference type="Proteomes" id="UP000177382"/>
    </source>
</evidence>
<dbReference type="PANTHER" id="PTHR43649:SF34">
    <property type="entry name" value="ABC TRANSPORTER PERIPLASMIC-BINDING PROTEIN YCJN-RELATED"/>
    <property type="match status" value="1"/>
</dbReference>
<dbReference type="InterPro" id="IPR050490">
    <property type="entry name" value="Bact_solute-bd_prot1"/>
</dbReference>
<dbReference type="InterPro" id="IPR006059">
    <property type="entry name" value="SBP"/>
</dbReference>
<dbReference type="SUPFAM" id="SSF53850">
    <property type="entry name" value="Periplasmic binding protein-like II"/>
    <property type="match status" value="1"/>
</dbReference>
<comment type="caution">
    <text evidence="6">The sequence shown here is derived from an EMBL/GenBank/DDBJ whole genome shotgun (WGS) entry which is preliminary data.</text>
</comment>
<proteinExistence type="inferred from homology"/>
<evidence type="ECO:0000256" key="1">
    <source>
        <dbReference type="ARBA" id="ARBA00008520"/>
    </source>
</evidence>
<gene>
    <name evidence="6" type="ORF">A2V97_03600</name>
</gene>
<dbReference type="PANTHER" id="PTHR43649">
    <property type="entry name" value="ARABINOSE-BINDING PROTEIN-RELATED"/>
    <property type="match status" value="1"/>
</dbReference>
<evidence type="ECO:0000313" key="6">
    <source>
        <dbReference type="EMBL" id="OGM15828.1"/>
    </source>
</evidence>
<feature type="region of interest" description="Disordered" evidence="4">
    <location>
        <begin position="1"/>
        <end position="81"/>
    </location>
</feature>
<dbReference type="Proteomes" id="UP000177382">
    <property type="component" value="Unassembled WGS sequence"/>
</dbReference>
<keyword evidence="5" id="KW-0472">Membrane</keyword>
<evidence type="ECO:0008006" key="8">
    <source>
        <dbReference type="Google" id="ProtNLM"/>
    </source>
</evidence>
<keyword evidence="5" id="KW-0812">Transmembrane</keyword>
<dbReference type="Gene3D" id="3.40.190.10">
    <property type="entry name" value="Periplasmic binding protein-like II"/>
    <property type="match status" value="1"/>
</dbReference>
<name>A0A1F7XN83_9BACT</name>
<organism evidence="6 7">
    <name type="scientific">Candidatus Woesebacteria bacterium RBG_16_42_24</name>
    <dbReference type="NCBI Taxonomy" id="1802485"/>
    <lineage>
        <taxon>Bacteria</taxon>
        <taxon>Candidatus Woeseibacteriota</taxon>
    </lineage>
</organism>
<keyword evidence="5" id="KW-1133">Transmembrane helix</keyword>
<evidence type="ECO:0000256" key="4">
    <source>
        <dbReference type="SAM" id="MobiDB-lite"/>
    </source>
</evidence>
<evidence type="ECO:0000256" key="2">
    <source>
        <dbReference type="ARBA" id="ARBA00022448"/>
    </source>
</evidence>
<protein>
    <recommendedName>
        <fullName evidence="8">ABC transporter substrate-binding protein</fullName>
    </recommendedName>
</protein>
<reference evidence="6 7" key="1">
    <citation type="journal article" date="2016" name="Nat. Commun.">
        <title>Thousands of microbial genomes shed light on interconnected biogeochemical processes in an aquifer system.</title>
        <authorList>
            <person name="Anantharaman K."/>
            <person name="Brown C.T."/>
            <person name="Hug L.A."/>
            <person name="Sharon I."/>
            <person name="Castelle C.J."/>
            <person name="Probst A.J."/>
            <person name="Thomas B.C."/>
            <person name="Singh A."/>
            <person name="Wilkins M.J."/>
            <person name="Karaoz U."/>
            <person name="Brodie E.L."/>
            <person name="Williams K.H."/>
            <person name="Hubbard S.S."/>
            <person name="Banfield J.F."/>
        </authorList>
    </citation>
    <scope>NUCLEOTIDE SEQUENCE [LARGE SCALE GENOMIC DNA]</scope>
</reference>
<feature type="transmembrane region" description="Helical" evidence="5">
    <location>
        <begin position="97"/>
        <end position="115"/>
    </location>
</feature>
<dbReference type="AlphaFoldDB" id="A0A1F7XN83"/>
<dbReference type="Pfam" id="PF13416">
    <property type="entry name" value="SBP_bac_8"/>
    <property type="match status" value="1"/>
</dbReference>
<evidence type="ECO:0000256" key="3">
    <source>
        <dbReference type="ARBA" id="ARBA00022729"/>
    </source>
</evidence>
<keyword evidence="2" id="KW-0813">Transport</keyword>
<accession>A0A1F7XN83</accession>
<dbReference type="EMBL" id="MGFX01000001">
    <property type="protein sequence ID" value="OGM15828.1"/>
    <property type="molecule type" value="Genomic_DNA"/>
</dbReference>